<dbReference type="Pfam" id="PF00528">
    <property type="entry name" value="BPD_transp_1"/>
    <property type="match status" value="1"/>
</dbReference>
<dbReference type="InterPro" id="IPR025966">
    <property type="entry name" value="OppC_N"/>
</dbReference>
<comment type="similarity">
    <text evidence="7">Belongs to the binding-protein-dependent transport system permease family.</text>
</comment>
<dbReference type="PROSITE" id="PS50928">
    <property type="entry name" value="ABC_TM1"/>
    <property type="match status" value="1"/>
</dbReference>
<keyword evidence="2 7" id="KW-0813">Transport</keyword>
<keyword evidence="6 7" id="KW-0472">Membrane</keyword>
<keyword evidence="5 7" id="KW-1133">Transmembrane helix</keyword>
<keyword evidence="4 7" id="KW-0812">Transmembrane</keyword>
<feature type="transmembrane region" description="Helical" evidence="7">
    <location>
        <begin position="132"/>
        <end position="155"/>
    </location>
</feature>
<sequence length="285" mass="30611">MEEKKSRSQFLTVMKALSRNKMAIVGLIILIILVFAGTFAHVIAPYDYAAQDLQNAFQHPNAQHLFGTDEFGRDIFSRIIYGARMSLLVGFVSVGIAVIVGGALGAVAGYYGKRIDNIIMRLMDILLAVPQTLLAIAIVAALGTGLVNLMIAVGISSVPTYARIVRASVLTIREEEYIEAARASGTSNTKIIMKHILPNCVAPVIVQVTLGIASAILTAAGMSFIGLGIQPPEAEWGNMLSSGRDYIRGYSYMTMFPGLAIVITVLSLNLLGDGLRDALDPKLRN</sequence>
<dbReference type="GO" id="GO:0055085">
    <property type="term" value="P:transmembrane transport"/>
    <property type="evidence" value="ECO:0007669"/>
    <property type="project" value="InterPro"/>
</dbReference>
<gene>
    <name evidence="9" type="ORF">IAA07_02125</name>
</gene>
<dbReference type="Gene3D" id="1.10.3720.10">
    <property type="entry name" value="MetI-like"/>
    <property type="match status" value="1"/>
</dbReference>
<evidence type="ECO:0000256" key="3">
    <source>
        <dbReference type="ARBA" id="ARBA00022475"/>
    </source>
</evidence>
<dbReference type="EMBL" id="DWZA01000020">
    <property type="protein sequence ID" value="HJA70363.1"/>
    <property type="molecule type" value="Genomic_DNA"/>
</dbReference>
<dbReference type="PANTHER" id="PTHR43386">
    <property type="entry name" value="OLIGOPEPTIDE TRANSPORT SYSTEM PERMEASE PROTEIN APPC"/>
    <property type="match status" value="1"/>
</dbReference>
<dbReference type="InterPro" id="IPR035906">
    <property type="entry name" value="MetI-like_sf"/>
</dbReference>
<proteinExistence type="inferred from homology"/>
<evidence type="ECO:0000256" key="1">
    <source>
        <dbReference type="ARBA" id="ARBA00004651"/>
    </source>
</evidence>
<accession>A0A9D2HHN0</accession>
<evidence type="ECO:0000259" key="8">
    <source>
        <dbReference type="PROSITE" id="PS50928"/>
    </source>
</evidence>
<evidence type="ECO:0000256" key="5">
    <source>
        <dbReference type="ARBA" id="ARBA00022989"/>
    </source>
</evidence>
<reference evidence="9" key="1">
    <citation type="journal article" date="2021" name="PeerJ">
        <title>Extensive microbial diversity within the chicken gut microbiome revealed by metagenomics and culture.</title>
        <authorList>
            <person name="Gilroy R."/>
            <person name="Ravi A."/>
            <person name="Getino M."/>
            <person name="Pursley I."/>
            <person name="Horton D.L."/>
            <person name="Alikhan N.F."/>
            <person name="Baker D."/>
            <person name="Gharbi K."/>
            <person name="Hall N."/>
            <person name="Watson M."/>
            <person name="Adriaenssens E.M."/>
            <person name="Foster-Nyarko E."/>
            <person name="Jarju S."/>
            <person name="Secka A."/>
            <person name="Antonio M."/>
            <person name="Oren A."/>
            <person name="Chaudhuri R.R."/>
            <person name="La Ragione R."/>
            <person name="Hildebrand F."/>
            <person name="Pallen M.J."/>
        </authorList>
    </citation>
    <scope>NUCLEOTIDE SEQUENCE</scope>
    <source>
        <strain evidence="9">CHK178-16964</strain>
    </source>
</reference>
<dbReference type="InterPro" id="IPR000515">
    <property type="entry name" value="MetI-like"/>
</dbReference>
<comment type="subcellular location">
    <subcellularLocation>
        <location evidence="1 7">Cell membrane</location>
        <topology evidence="1 7">Multi-pass membrane protein</topology>
    </subcellularLocation>
</comment>
<keyword evidence="3" id="KW-1003">Cell membrane</keyword>
<feature type="transmembrane region" description="Helical" evidence="7">
    <location>
        <begin position="250"/>
        <end position="271"/>
    </location>
</feature>
<evidence type="ECO:0000313" key="10">
    <source>
        <dbReference type="Proteomes" id="UP000823900"/>
    </source>
</evidence>
<dbReference type="SUPFAM" id="SSF161098">
    <property type="entry name" value="MetI-like"/>
    <property type="match status" value="1"/>
</dbReference>
<feature type="transmembrane region" description="Helical" evidence="7">
    <location>
        <begin position="21"/>
        <end position="44"/>
    </location>
</feature>
<reference evidence="9" key="2">
    <citation type="submission" date="2021-04" db="EMBL/GenBank/DDBJ databases">
        <authorList>
            <person name="Gilroy R."/>
        </authorList>
    </citation>
    <scope>NUCLEOTIDE SEQUENCE</scope>
    <source>
        <strain evidence="9">CHK178-16964</strain>
    </source>
</reference>
<dbReference type="CDD" id="cd06261">
    <property type="entry name" value="TM_PBP2"/>
    <property type="match status" value="1"/>
</dbReference>
<evidence type="ECO:0000256" key="4">
    <source>
        <dbReference type="ARBA" id="ARBA00022692"/>
    </source>
</evidence>
<feature type="domain" description="ABC transmembrane type-1" evidence="8">
    <location>
        <begin position="83"/>
        <end position="272"/>
    </location>
</feature>
<name>A0A9D2HHN0_9FIRM</name>
<evidence type="ECO:0000256" key="2">
    <source>
        <dbReference type="ARBA" id="ARBA00022448"/>
    </source>
</evidence>
<dbReference type="Pfam" id="PF12911">
    <property type="entry name" value="OppC_N"/>
    <property type="match status" value="1"/>
</dbReference>
<protein>
    <submittedName>
        <fullName evidence="9">ABC transporter permease</fullName>
    </submittedName>
</protein>
<evidence type="ECO:0000256" key="6">
    <source>
        <dbReference type="ARBA" id="ARBA00023136"/>
    </source>
</evidence>
<dbReference type="GO" id="GO:0005886">
    <property type="term" value="C:plasma membrane"/>
    <property type="evidence" value="ECO:0007669"/>
    <property type="project" value="UniProtKB-SubCell"/>
</dbReference>
<organism evidence="9 10">
    <name type="scientific">Candidatus Lachnoclostridium stercoravium</name>
    <dbReference type="NCBI Taxonomy" id="2838633"/>
    <lineage>
        <taxon>Bacteria</taxon>
        <taxon>Bacillati</taxon>
        <taxon>Bacillota</taxon>
        <taxon>Clostridia</taxon>
        <taxon>Lachnospirales</taxon>
        <taxon>Lachnospiraceae</taxon>
    </lineage>
</organism>
<evidence type="ECO:0000256" key="7">
    <source>
        <dbReference type="RuleBase" id="RU363032"/>
    </source>
</evidence>
<dbReference type="InterPro" id="IPR050366">
    <property type="entry name" value="BP-dependent_transpt_permease"/>
</dbReference>
<feature type="transmembrane region" description="Helical" evidence="7">
    <location>
        <begin position="87"/>
        <end position="111"/>
    </location>
</feature>
<dbReference type="AlphaFoldDB" id="A0A9D2HHN0"/>
<feature type="transmembrane region" description="Helical" evidence="7">
    <location>
        <begin position="204"/>
        <end position="229"/>
    </location>
</feature>
<dbReference type="PANTHER" id="PTHR43386:SF1">
    <property type="entry name" value="D,D-DIPEPTIDE TRANSPORT SYSTEM PERMEASE PROTEIN DDPC-RELATED"/>
    <property type="match status" value="1"/>
</dbReference>
<comment type="caution">
    <text evidence="9">The sequence shown here is derived from an EMBL/GenBank/DDBJ whole genome shotgun (WGS) entry which is preliminary data.</text>
</comment>
<evidence type="ECO:0000313" key="9">
    <source>
        <dbReference type="EMBL" id="HJA70363.1"/>
    </source>
</evidence>
<dbReference type="Proteomes" id="UP000823900">
    <property type="component" value="Unassembled WGS sequence"/>
</dbReference>